<protein>
    <submittedName>
        <fullName evidence="2">Uncharacterized protein</fullName>
    </submittedName>
</protein>
<keyword evidence="1" id="KW-1133">Transmembrane helix</keyword>
<organism evidence="2">
    <name type="scientific">Pararge aegeria</name>
    <name type="common">speckled wood butterfly</name>
    <dbReference type="NCBI Taxonomy" id="116150"/>
    <lineage>
        <taxon>Eukaryota</taxon>
        <taxon>Metazoa</taxon>
        <taxon>Ecdysozoa</taxon>
        <taxon>Arthropoda</taxon>
        <taxon>Hexapoda</taxon>
        <taxon>Insecta</taxon>
        <taxon>Pterygota</taxon>
        <taxon>Neoptera</taxon>
        <taxon>Endopterygota</taxon>
        <taxon>Lepidoptera</taxon>
        <taxon>Glossata</taxon>
        <taxon>Ditrysia</taxon>
        <taxon>Papilionoidea</taxon>
        <taxon>Nymphalidae</taxon>
        <taxon>Satyrinae</taxon>
        <taxon>Satyrini</taxon>
        <taxon>Parargina</taxon>
        <taxon>Pararge</taxon>
    </lineage>
</organism>
<evidence type="ECO:0000256" key="1">
    <source>
        <dbReference type="SAM" id="Phobius"/>
    </source>
</evidence>
<name>S4PKF7_9NEOP</name>
<keyword evidence="1" id="KW-0472">Membrane</keyword>
<sequence>MLCNLNNIGPVIDAALGCKGSVFPTKSTITQIQVSQTFIYNQSQKNKLFIFFLDFFYIMFCETGLFTMHYSS</sequence>
<reference evidence="2" key="1">
    <citation type="journal article" date="2013" name="BMC Genomics">
        <title>Unscrambling butterfly oogenesis.</title>
        <authorList>
            <person name="Carter J.M."/>
            <person name="Baker S.C."/>
            <person name="Pink R."/>
            <person name="Carter D.R."/>
            <person name="Collins A."/>
            <person name="Tomlin J."/>
            <person name="Gibbs M."/>
            <person name="Breuker C.J."/>
        </authorList>
    </citation>
    <scope>NUCLEOTIDE SEQUENCE</scope>
    <source>
        <tissue evidence="2">Ovary</tissue>
    </source>
</reference>
<reference evidence="2" key="2">
    <citation type="submission" date="2013-05" db="EMBL/GenBank/DDBJ databases">
        <authorList>
            <person name="Carter J.-M."/>
            <person name="Baker S.C."/>
            <person name="Pink R."/>
            <person name="Carter D.R.F."/>
            <person name="Collins A."/>
            <person name="Tomlin J."/>
            <person name="Gibbs M."/>
            <person name="Breuker C.J."/>
        </authorList>
    </citation>
    <scope>NUCLEOTIDE SEQUENCE</scope>
    <source>
        <tissue evidence="2">Ovary</tissue>
    </source>
</reference>
<feature type="transmembrane region" description="Helical" evidence="1">
    <location>
        <begin position="48"/>
        <end position="70"/>
    </location>
</feature>
<accession>S4PKF7</accession>
<keyword evidence="1" id="KW-0812">Transmembrane</keyword>
<dbReference type="AlphaFoldDB" id="S4PKF7"/>
<evidence type="ECO:0000313" key="2">
    <source>
        <dbReference type="EMBL" id="JAA88035.1"/>
    </source>
</evidence>
<dbReference type="EMBL" id="GAIX01004525">
    <property type="protein sequence ID" value="JAA88035.1"/>
    <property type="molecule type" value="Transcribed_RNA"/>
</dbReference>
<proteinExistence type="predicted"/>